<evidence type="ECO:0000259" key="1">
    <source>
        <dbReference type="Pfam" id="PF13529"/>
    </source>
</evidence>
<accession>A0ABR2H2S4</accession>
<dbReference type="PANTHER" id="PTHR37806">
    <property type="entry name" value="LMO0724 PROTEIN"/>
    <property type="match status" value="1"/>
</dbReference>
<reference evidence="2 3" key="1">
    <citation type="submission" date="2024-04" db="EMBL/GenBank/DDBJ databases">
        <title>Tritrichomonas musculus Genome.</title>
        <authorList>
            <person name="Alves-Ferreira E."/>
            <person name="Grigg M."/>
            <person name="Lorenzi H."/>
            <person name="Galac M."/>
        </authorList>
    </citation>
    <scope>NUCLEOTIDE SEQUENCE [LARGE SCALE GENOMIC DNA]</scope>
    <source>
        <strain evidence="2 3">EAF2021</strain>
    </source>
</reference>
<dbReference type="Gene3D" id="3.90.70.10">
    <property type="entry name" value="Cysteine proteinases"/>
    <property type="match status" value="1"/>
</dbReference>
<feature type="domain" description="Peptidase C39-like" evidence="1">
    <location>
        <begin position="383"/>
        <end position="554"/>
    </location>
</feature>
<organism evidence="2 3">
    <name type="scientific">Tritrichomonas musculus</name>
    <dbReference type="NCBI Taxonomy" id="1915356"/>
    <lineage>
        <taxon>Eukaryota</taxon>
        <taxon>Metamonada</taxon>
        <taxon>Parabasalia</taxon>
        <taxon>Tritrichomonadida</taxon>
        <taxon>Tritrichomonadidae</taxon>
        <taxon>Tritrichomonas</taxon>
    </lineage>
</organism>
<comment type="caution">
    <text evidence="2">The sequence shown here is derived from an EMBL/GenBank/DDBJ whole genome shotgun (WGS) entry which is preliminary data.</text>
</comment>
<sequence>MSTKDEPLNLYQEGCAFCTPFRLKTNTSSVYLNLTSSPSGPPVEVKIVGQTDGDFVNYTYKTSFFLLTPGKKYLLYNSSPANTNVRLEFTGNPSITGVWSPDSSPESGCITIGPEFKQVPNTKDEQIAFTSTQNSLTFETNSRDKNTSSSVYLNLQGSSFSGAINVSIIGVSGDEQINCTNRCSAFRLSSGRKYELFNTVKENGFSQVKLRFEMQPNVTIKGLWSPDYKRESGVVVVRGGESGPSSKANTHDTVFDFKLSSKNPQNTEARDKLTDSSVYICVDSMSAPFKIRVFGVGGVNGTVNETNKADFYVVSNPGKYQLYNNVHENQHEAAFLQFESDSNVTVKGKWSPDFAPDPSASVLTGSTEQATSITPVSNATKQINVPYLSQQGIPTGCESVSAVMALNWAGINISPYEFITQHLLMRPVWQSPDPNCAFVGNPYSKAAYGCFAPCICRALQSVLEKSKKKDFQILNLTGAPFAQLITQYVDKNIPVLVWATMGMRPTRMGSSKWTIKFVNGDAKYKPGDQFLWPGNEHCLVLVGYNQTHYIFNDPLAGVGMYPRDVVETRYKEQGNQAVVIQKQSQSQNQKVEYPKQFKAPVLYPQPMTLFPGTEESSGSKKLTQEQQWSKGIYGALRVITGTAECAAGAAATVGTGGFGAVVGGAAIGFGASNVTEGIMEIANAVQGNDVQSINPVRDFLFMGNKDFYDATNLALNLGTATLTAMSKALQKPLETFALERVKEDQAALKAAALAKRSPNATTTSATGWCMDPNGSIINGRYYSGHALERMAPKTMKVLEELARRFLAKKPGTGLVPGTPEYAIWRAEYYDYLKPRNIPPIVVEDAIANGIRSQGNSPLEIVCRTEYVKVIINTFGDVISVFRST</sequence>
<dbReference type="EMBL" id="JAPFFF010000045">
    <property type="protein sequence ID" value="KAK8840520.1"/>
    <property type="molecule type" value="Genomic_DNA"/>
</dbReference>
<keyword evidence="3" id="KW-1185">Reference proteome</keyword>
<proteinExistence type="predicted"/>
<dbReference type="InterPro" id="IPR039564">
    <property type="entry name" value="Peptidase_C39-like"/>
</dbReference>
<dbReference type="Proteomes" id="UP001470230">
    <property type="component" value="Unassembled WGS sequence"/>
</dbReference>
<evidence type="ECO:0000313" key="2">
    <source>
        <dbReference type="EMBL" id="KAK8840520.1"/>
    </source>
</evidence>
<protein>
    <recommendedName>
        <fullName evidence="1">Peptidase C39-like domain-containing protein</fullName>
    </recommendedName>
</protein>
<dbReference type="Pfam" id="PF13529">
    <property type="entry name" value="Peptidase_C39_2"/>
    <property type="match status" value="1"/>
</dbReference>
<dbReference type="PANTHER" id="PTHR37806:SF1">
    <property type="entry name" value="PEPTIDASE C39-LIKE DOMAIN-CONTAINING PROTEIN"/>
    <property type="match status" value="1"/>
</dbReference>
<name>A0ABR2H2S4_9EUKA</name>
<gene>
    <name evidence="2" type="ORF">M9Y10_030728</name>
</gene>
<evidence type="ECO:0000313" key="3">
    <source>
        <dbReference type="Proteomes" id="UP001470230"/>
    </source>
</evidence>